<keyword evidence="2" id="KW-1185">Reference proteome</keyword>
<gene>
    <name evidence="1" type="ORF">FBQ74_17695</name>
</gene>
<proteinExistence type="predicted"/>
<sequence>MNLCDVIPRIHSRNAEVEVIGDANGDLLVIVIQGQFRHFVTNKGNGQIKRFREPRTLTKYLCNLGIRQYSLNLNNWDLKMIFDRHKAASDLRSKQN</sequence>
<dbReference type="EMBL" id="CP039853">
    <property type="protein sequence ID" value="QCZ95373.1"/>
    <property type="molecule type" value="Genomic_DNA"/>
</dbReference>
<dbReference type="AlphaFoldDB" id="A0A5B7YJ79"/>
<evidence type="ECO:0000313" key="1">
    <source>
        <dbReference type="EMBL" id="QCZ95373.1"/>
    </source>
</evidence>
<dbReference type="Proteomes" id="UP000304912">
    <property type="component" value="Plasmid plas12"/>
</dbReference>
<accession>A0A5B7YJ79</accession>
<keyword evidence="1" id="KW-0614">Plasmid</keyword>
<reference evidence="1 2" key="1">
    <citation type="submission" date="2019-04" db="EMBL/GenBank/DDBJ databases">
        <title>Salinimonas iocasae sp. nov., a halophilic bacterium isolated from the outer tube casing of tubeworms in Okinawa Trough.</title>
        <authorList>
            <person name="Zhang H."/>
            <person name="Wang H."/>
            <person name="Li C."/>
        </authorList>
    </citation>
    <scope>NUCLEOTIDE SEQUENCE [LARGE SCALE GENOMIC DNA]</scope>
    <source>
        <strain evidence="1 2">KX18D6</strain>
        <plasmid evidence="1 2">plas12</plasmid>
    </source>
</reference>
<dbReference type="KEGG" id="salk:FBQ74_17695"/>
<protein>
    <submittedName>
        <fullName evidence="1">Uncharacterized protein</fullName>
    </submittedName>
</protein>
<dbReference type="OrthoDB" id="9955990at2"/>
<name>A0A5B7YJ79_9ALTE</name>
<evidence type="ECO:0000313" key="2">
    <source>
        <dbReference type="Proteomes" id="UP000304912"/>
    </source>
</evidence>
<geneLocation type="plasmid" evidence="1 2">
    <name>plas12</name>
</geneLocation>
<dbReference type="RefSeq" id="WP_139758080.1">
    <property type="nucleotide sequence ID" value="NZ_CP039853.1"/>
</dbReference>
<organism evidence="1 2">
    <name type="scientific">Salinimonas iocasae</name>
    <dbReference type="NCBI Taxonomy" id="2572577"/>
    <lineage>
        <taxon>Bacteria</taxon>
        <taxon>Pseudomonadati</taxon>
        <taxon>Pseudomonadota</taxon>
        <taxon>Gammaproteobacteria</taxon>
        <taxon>Alteromonadales</taxon>
        <taxon>Alteromonadaceae</taxon>
        <taxon>Alteromonas/Salinimonas group</taxon>
        <taxon>Salinimonas</taxon>
    </lineage>
</organism>